<dbReference type="RefSeq" id="WP_167192533.1">
    <property type="nucleotide sequence ID" value="NZ_JAAONZ010000042.1"/>
</dbReference>
<sequence length="201" mass="21926">MLPDLLLLTSVKNGGITAAQRKMELRNQVIAAYEKLNHYYQQELRRIVPAERFMKNKGSALSNAQRGITLAERPRGRGIHVANAHEGQQISRLAKGIRYAGRGAVVLDAGFRVNTVHNTYADGGNWQREWAVQTGGFLGASATGTLVGRAAFLASRIALMATPWDWAFLIGSTIVAGAYLAYQADNGMKGISGELWDKLVK</sequence>
<protein>
    <submittedName>
        <fullName evidence="2">Uncharacterized protein</fullName>
    </submittedName>
</protein>
<reference evidence="2" key="1">
    <citation type="submission" date="2020-03" db="EMBL/GenBank/DDBJ databases">
        <authorList>
            <person name="Guo F."/>
        </authorList>
    </citation>
    <scope>NUCLEOTIDE SEQUENCE</scope>
    <source>
        <strain evidence="2">JCM 30134</strain>
    </source>
</reference>
<feature type="transmembrane region" description="Helical" evidence="1">
    <location>
        <begin position="164"/>
        <end position="182"/>
    </location>
</feature>
<organism evidence="2 3">
    <name type="scientific">Pseudomaricurvus hydrocarbonicus</name>
    <dbReference type="NCBI Taxonomy" id="1470433"/>
    <lineage>
        <taxon>Bacteria</taxon>
        <taxon>Pseudomonadati</taxon>
        <taxon>Pseudomonadota</taxon>
        <taxon>Gammaproteobacteria</taxon>
        <taxon>Cellvibrionales</taxon>
        <taxon>Cellvibrionaceae</taxon>
        <taxon>Pseudomaricurvus</taxon>
    </lineage>
</organism>
<evidence type="ECO:0000313" key="3">
    <source>
        <dbReference type="Proteomes" id="UP000787472"/>
    </source>
</evidence>
<evidence type="ECO:0000256" key="1">
    <source>
        <dbReference type="SAM" id="Phobius"/>
    </source>
</evidence>
<name>A0A9E5MQH9_9GAMM</name>
<comment type="caution">
    <text evidence="2">The sequence shown here is derived from an EMBL/GenBank/DDBJ whole genome shotgun (WGS) entry which is preliminary data.</text>
</comment>
<evidence type="ECO:0000313" key="2">
    <source>
        <dbReference type="EMBL" id="NHO68570.1"/>
    </source>
</evidence>
<keyword evidence="1" id="KW-0472">Membrane</keyword>
<dbReference type="AlphaFoldDB" id="A0A9E5MQH9"/>
<keyword evidence="3" id="KW-1185">Reference proteome</keyword>
<dbReference type="EMBL" id="JAAONZ010000042">
    <property type="protein sequence ID" value="NHO68570.1"/>
    <property type="molecule type" value="Genomic_DNA"/>
</dbReference>
<gene>
    <name evidence="2" type="ORF">G8770_23705</name>
</gene>
<keyword evidence="1" id="KW-0812">Transmembrane</keyword>
<accession>A0A9E5MQH9</accession>
<keyword evidence="1" id="KW-1133">Transmembrane helix</keyword>
<proteinExistence type="predicted"/>
<dbReference type="Proteomes" id="UP000787472">
    <property type="component" value="Unassembled WGS sequence"/>
</dbReference>